<feature type="compositionally biased region" description="Polar residues" evidence="1">
    <location>
        <begin position="46"/>
        <end position="58"/>
    </location>
</feature>
<reference evidence="2" key="2">
    <citation type="submission" date="2004-02" db="EMBL/GenBank/DDBJ databases">
        <authorList>
            <consortium name="Genoscope"/>
            <consortium name="Whitehead Institute Centre for Genome Research"/>
        </authorList>
    </citation>
    <scope>NUCLEOTIDE SEQUENCE</scope>
</reference>
<organism evidence="2">
    <name type="scientific">Tetraodon nigroviridis</name>
    <name type="common">Spotted green pufferfish</name>
    <name type="synonym">Chelonodon nigroviridis</name>
    <dbReference type="NCBI Taxonomy" id="99883"/>
    <lineage>
        <taxon>Eukaryota</taxon>
        <taxon>Metazoa</taxon>
        <taxon>Chordata</taxon>
        <taxon>Craniata</taxon>
        <taxon>Vertebrata</taxon>
        <taxon>Euteleostomi</taxon>
        <taxon>Actinopterygii</taxon>
        <taxon>Neopterygii</taxon>
        <taxon>Teleostei</taxon>
        <taxon>Neoteleostei</taxon>
        <taxon>Acanthomorphata</taxon>
        <taxon>Eupercaria</taxon>
        <taxon>Tetraodontiformes</taxon>
        <taxon>Tetradontoidea</taxon>
        <taxon>Tetraodontidae</taxon>
        <taxon>Tetraodon</taxon>
    </lineage>
</organism>
<accession>Q4SZS7</accession>
<evidence type="ECO:0000256" key="1">
    <source>
        <dbReference type="SAM" id="MobiDB-lite"/>
    </source>
</evidence>
<proteinExistence type="predicted"/>
<dbReference type="KEGG" id="tng:GSTEN00009700G001"/>
<name>Q4SZS7_TETNG</name>
<sequence length="196" mass="21751">ALARVPEPLCCGSSAHEPPGSHGLQLQPAAGPESWLADPLQRGCSPFSSRNGPTQPRQGATARPHQEWETQPKAEVWTLSPKVWLDFPVHFFTEKTPQLFKDNSTITSPLPILLFHHTRAAEELSLRCIQSPGFPSASASLNIREWLHRVSSSSSSLAPFTLELARMLLFSAAPYPLTEGSNHQLWMGQRLRGWRN</sequence>
<feature type="non-terminal residue" evidence="2">
    <location>
        <position position="196"/>
    </location>
</feature>
<dbReference type="EMBL" id="CAAE01011520">
    <property type="protein sequence ID" value="CAF93855.1"/>
    <property type="molecule type" value="Genomic_DNA"/>
</dbReference>
<gene>
    <name evidence="2" type="ORF">GSTENG00009700001</name>
</gene>
<protein>
    <submittedName>
        <fullName evidence="2">(spotted green pufferfish) hypothetical protein</fullName>
    </submittedName>
</protein>
<evidence type="ECO:0000313" key="2">
    <source>
        <dbReference type="EMBL" id="CAF93855.1"/>
    </source>
</evidence>
<dbReference type="AlphaFoldDB" id="Q4SZS7"/>
<reference evidence="2" key="1">
    <citation type="journal article" date="2004" name="Nature">
        <title>Genome duplication in the teleost fish Tetraodon nigroviridis reveals the early vertebrate proto-karyotype.</title>
        <authorList>
            <person name="Jaillon O."/>
            <person name="Aury J.-M."/>
            <person name="Brunet F."/>
            <person name="Petit J.-L."/>
            <person name="Stange-Thomann N."/>
            <person name="Mauceli E."/>
            <person name="Bouneau L."/>
            <person name="Fischer C."/>
            <person name="Ozouf-Costaz C."/>
            <person name="Bernot A."/>
            <person name="Nicaud S."/>
            <person name="Jaffe D."/>
            <person name="Fisher S."/>
            <person name="Lutfalla G."/>
            <person name="Dossat C."/>
            <person name="Segurens B."/>
            <person name="Dasilva C."/>
            <person name="Salanoubat M."/>
            <person name="Levy M."/>
            <person name="Boudet N."/>
            <person name="Castellano S."/>
            <person name="Anthouard V."/>
            <person name="Jubin C."/>
            <person name="Castelli V."/>
            <person name="Katinka M."/>
            <person name="Vacherie B."/>
            <person name="Biemont C."/>
            <person name="Skalli Z."/>
            <person name="Cattolico L."/>
            <person name="Poulain J."/>
            <person name="De Berardinis V."/>
            <person name="Cruaud C."/>
            <person name="Duprat S."/>
            <person name="Brottier P."/>
            <person name="Coutanceau J.-P."/>
            <person name="Gouzy J."/>
            <person name="Parra G."/>
            <person name="Lardier G."/>
            <person name="Chapple C."/>
            <person name="McKernan K.J."/>
            <person name="McEwan P."/>
            <person name="Bosak S."/>
            <person name="Kellis M."/>
            <person name="Volff J.-N."/>
            <person name="Guigo R."/>
            <person name="Zody M.C."/>
            <person name="Mesirov J."/>
            <person name="Lindblad-Toh K."/>
            <person name="Birren B."/>
            <person name="Nusbaum C."/>
            <person name="Kahn D."/>
            <person name="Robinson-Rechavi M."/>
            <person name="Laudet V."/>
            <person name="Schachter V."/>
            <person name="Quetier F."/>
            <person name="Saurin W."/>
            <person name="Scarpelli C."/>
            <person name="Wincker P."/>
            <person name="Lander E.S."/>
            <person name="Weissenbach J."/>
            <person name="Roest Crollius H."/>
        </authorList>
    </citation>
    <scope>NUCLEOTIDE SEQUENCE [LARGE SCALE GENOMIC DNA]</scope>
</reference>
<comment type="caution">
    <text evidence="2">The sequence shown here is derived from an EMBL/GenBank/DDBJ whole genome shotgun (WGS) entry which is preliminary data.</text>
</comment>
<feature type="region of interest" description="Disordered" evidence="1">
    <location>
        <begin position="1"/>
        <end position="72"/>
    </location>
</feature>